<dbReference type="CDD" id="cd18809">
    <property type="entry name" value="SF1_C_RecD"/>
    <property type="match status" value="1"/>
</dbReference>
<dbReference type="GO" id="GO:0005524">
    <property type="term" value="F:ATP binding"/>
    <property type="evidence" value="ECO:0007669"/>
    <property type="project" value="UniProtKB-UniRule"/>
</dbReference>
<keyword evidence="2 3" id="KW-0067">ATP-binding</keyword>
<dbReference type="SUPFAM" id="SSF52540">
    <property type="entry name" value="P-loop containing nucleoside triphosphate hydrolases"/>
    <property type="match status" value="2"/>
</dbReference>
<dbReference type="AlphaFoldDB" id="U4KRY6"/>
<reference evidence="8 9" key="1">
    <citation type="journal article" date="2013" name="J. Mol. Microbiol. Biotechnol.">
        <title>Analysis of the Complete Genomes of Acholeplasma brassicae , A. palmae and A. laidlawii and Their Comparison to the Obligate Parasites from ' Candidatus Phytoplasma'.</title>
        <authorList>
            <person name="Kube M."/>
            <person name="Siewert C."/>
            <person name="Migdoll A.M."/>
            <person name="Duduk B."/>
            <person name="Holz S."/>
            <person name="Rabus R."/>
            <person name="Seemuller E."/>
            <person name="Mitrovic J."/>
            <person name="Muller I."/>
            <person name="Buttner C."/>
            <person name="Reinhardt R."/>
        </authorList>
    </citation>
    <scope>NUCLEOTIDE SEQUENCE [LARGE SCALE GENOMIC DNA]</scope>
    <source>
        <strain evidence="8 9">J233</strain>
    </source>
</reference>
<dbReference type="CDD" id="cd17933">
    <property type="entry name" value="DEXSc_RecD-like"/>
    <property type="match status" value="1"/>
</dbReference>
<keyword evidence="8" id="KW-0269">Exonuclease</keyword>
<feature type="domain" description="UvrD-like helicase C-terminal" evidence="4">
    <location>
        <begin position="641"/>
        <end position="688"/>
    </location>
</feature>
<dbReference type="InterPro" id="IPR029493">
    <property type="entry name" value="RecD2-like_HHH"/>
</dbReference>
<dbReference type="Pfam" id="PF18335">
    <property type="entry name" value="SH3_13"/>
    <property type="match status" value="1"/>
</dbReference>
<accession>U4KRY6</accession>
<dbReference type="OrthoDB" id="9803432at2"/>
<evidence type="ECO:0000256" key="2">
    <source>
        <dbReference type="ARBA" id="ARBA00022840"/>
    </source>
</evidence>
<keyword evidence="3" id="KW-0413">Isomerase</keyword>
<dbReference type="InterPro" id="IPR027417">
    <property type="entry name" value="P-loop_NTPase"/>
</dbReference>
<keyword evidence="3" id="KW-0238">DNA-binding</keyword>
<keyword evidence="1 3" id="KW-0547">Nucleotide-binding</keyword>
<dbReference type="Pfam" id="PF13245">
    <property type="entry name" value="AAA_19"/>
    <property type="match status" value="1"/>
</dbReference>
<dbReference type="GO" id="GO:0003677">
    <property type="term" value="F:DNA binding"/>
    <property type="evidence" value="ECO:0007669"/>
    <property type="project" value="UniProtKB-UniRule"/>
</dbReference>
<dbReference type="Gene3D" id="3.40.50.300">
    <property type="entry name" value="P-loop containing nucleotide triphosphate hydrolases"/>
    <property type="match status" value="2"/>
</dbReference>
<dbReference type="PANTHER" id="PTHR43788:SF6">
    <property type="entry name" value="DNA HELICASE B"/>
    <property type="match status" value="1"/>
</dbReference>
<dbReference type="InterPro" id="IPR027785">
    <property type="entry name" value="UvrD-like_helicase_C"/>
</dbReference>
<name>U4KRY6_ALTPJ</name>
<dbReference type="Proteomes" id="UP000032740">
    <property type="component" value="Chromosome"/>
</dbReference>
<dbReference type="HOGENOM" id="CLU_007524_0_1_14"/>
<dbReference type="RefSeq" id="WP_026660571.1">
    <property type="nucleotide sequence ID" value="NC_022538.1"/>
</dbReference>
<dbReference type="InterPro" id="IPR055446">
    <property type="entry name" value="RecD2_N_OB"/>
</dbReference>
<dbReference type="InterPro" id="IPR050534">
    <property type="entry name" value="Coronavir_polyprotein_1ab"/>
</dbReference>
<evidence type="ECO:0000259" key="5">
    <source>
        <dbReference type="Pfam" id="PF14490"/>
    </source>
</evidence>
<gene>
    <name evidence="8" type="primary">recD</name>
    <name evidence="3" type="synonym">recD2</name>
    <name evidence="8" type="ORF">BN85409790</name>
</gene>
<comment type="similarity">
    <text evidence="3">Belongs to the RecD family. RecD2 subfamily.</text>
</comment>
<comment type="catalytic activity">
    <reaction evidence="3">
        <text>ATP + H2O = ADP + phosphate + H(+)</text>
        <dbReference type="Rhea" id="RHEA:13065"/>
        <dbReference type="ChEBI" id="CHEBI:15377"/>
        <dbReference type="ChEBI" id="CHEBI:15378"/>
        <dbReference type="ChEBI" id="CHEBI:30616"/>
        <dbReference type="ChEBI" id="CHEBI:43474"/>
        <dbReference type="ChEBI" id="CHEBI:456216"/>
        <dbReference type="EC" id="5.6.2.3"/>
    </reaction>
</comment>
<dbReference type="InterPro" id="IPR006345">
    <property type="entry name" value="RecD2"/>
</dbReference>
<evidence type="ECO:0000313" key="8">
    <source>
        <dbReference type="EMBL" id="CCV64556.1"/>
    </source>
</evidence>
<dbReference type="PANTHER" id="PTHR43788">
    <property type="entry name" value="DNA2/NAM7 HELICASE FAMILY MEMBER"/>
    <property type="match status" value="1"/>
</dbReference>
<sequence>MTEVVSGTIKTYLFHNAENGYSIAKIETEDHKTITVVGYFPKLSDDVSYEFTGSYTEHNTYGKQFKVDSFKQLEVQTKSGLVSYLSSSFFVGIGPKTAFKIVETFGETAIEQIIKDHTILSKIGFTELKSKKLYDQLKENKKEEEILVELYGYGLTSKVALKLINTYHDDTLIKLKEDPYRLMYEIDGFGFNKAHAIAKKFGLSNADLRSIKASIIYTLETLSYQNGHLYTTKFEIYEMVRGLLKEDLPIEDALEELVNEKKIILENNNYFLAVIYHTELALSDKIKHLLNDSFDLDNDSLADLISFVEKQKGITYTNLQKQAIITALNNPLTIITGGPGTGKTTIIDGIISVYQLYYDVDFKKNYQLALMAPTGRAAKRMEELLDLKAQTIHRQLGYNYDGKFTFDENNPIREKLLIIDEASMIDIFLAKKLFDAIRVNHQVIIVGDEDQLPSVGPGNVLGDMIASKVIPTVKLNEIHRQAKDSHIITLARSINEQNLTDDLLMTNEDVYFKTGNIPEIKNMILSQIKGALEQGYSLKDDIEVLIPMYKGDLGIDEINKLIQSTFNPNIKNEGLNYNDKTFFLHDKVIQLVNDPERNVMNGDIGLVTEFSYDNDSKPFLEVSFDETKVRYYKQDLEELNLAYAISIHKSQGSEYPIVILPVVRQYMHMLKKELIYTAITRAKKYLLILGNMEILKFASNQLAEKRKTMLAQRLSSMNQVNDSDDISPYDFLD</sequence>
<dbReference type="GO" id="GO:0009338">
    <property type="term" value="C:exodeoxyribonuclease V complex"/>
    <property type="evidence" value="ECO:0007669"/>
    <property type="project" value="TreeGrafter"/>
</dbReference>
<evidence type="ECO:0000256" key="1">
    <source>
        <dbReference type="ARBA" id="ARBA00022741"/>
    </source>
</evidence>
<feature type="domain" description="ATP-dependent RecD2 DNA helicase SH3" evidence="6">
    <location>
        <begin position="558"/>
        <end position="623"/>
    </location>
</feature>
<comment type="function">
    <text evidence="3">DNA-dependent ATPase and ATP-dependent 5'-3' DNA helicase. Has no activity on blunt DNA or DNA with 3'-overhangs, requires at least 10 bases of 5'-ssDNA for helicase activity.</text>
</comment>
<dbReference type="HAMAP" id="MF_01488">
    <property type="entry name" value="RecD2"/>
    <property type="match status" value="1"/>
</dbReference>
<evidence type="ECO:0000259" key="6">
    <source>
        <dbReference type="Pfam" id="PF18335"/>
    </source>
</evidence>
<dbReference type="Gene3D" id="1.10.10.2220">
    <property type="match status" value="1"/>
</dbReference>
<evidence type="ECO:0000256" key="3">
    <source>
        <dbReference type="HAMAP-Rule" id="MF_01488"/>
    </source>
</evidence>
<evidence type="ECO:0000259" key="7">
    <source>
        <dbReference type="Pfam" id="PF23139"/>
    </source>
</evidence>
<dbReference type="STRING" id="1318466.BN85409790"/>
<dbReference type="Pfam" id="PF23139">
    <property type="entry name" value="OB_YrrC"/>
    <property type="match status" value="1"/>
</dbReference>
<dbReference type="Pfam" id="PF14490">
    <property type="entry name" value="HHH_RecD2"/>
    <property type="match status" value="1"/>
</dbReference>
<proteinExistence type="inferred from homology"/>
<dbReference type="GO" id="GO:0006310">
    <property type="term" value="P:DNA recombination"/>
    <property type="evidence" value="ECO:0007669"/>
    <property type="project" value="InterPro"/>
</dbReference>
<feature type="binding site" evidence="3">
    <location>
        <begin position="340"/>
        <end position="344"/>
    </location>
    <ligand>
        <name>ATP</name>
        <dbReference type="ChEBI" id="CHEBI:30616"/>
    </ligand>
</feature>
<keyword evidence="9" id="KW-1185">Reference proteome</keyword>
<dbReference type="KEGG" id="apal:BN85409790"/>
<evidence type="ECO:0000313" key="9">
    <source>
        <dbReference type="Proteomes" id="UP000032740"/>
    </source>
</evidence>
<feature type="domain" description="ATP-dependent RecD2 DNA helicase OB-fold" evidence="7">
    <location>
        <begin position="3"/>
        <end position="72"/>
    </location>
</feature>
<organism evidence="8 9">
    <name type="scientific">Alteracholeplasma palmae (strain ATCC 49389 / J233)</name>
    <name type="common">Acholeplasma palmae</name>
    <dbReference type="NCBI Taxonomy" id="1318466"/>
    <lineage>
        <taxon>Bacteria</taxon>
        <taxon>Bacillati</taxon>
        <taxon>Mycoplasmatota</taxon>
        <taxon>Mollicutes</taxon>
        <taxon>Acholeplasmatales</taxon>
        <taxon>Acholeplasmataceae</taxon>
        <taxon>Acholeplasma</taxon>
    </lineage>
</organism>
<dbReference type="EMBL" id="FO681347">
    <property type="protein sequence ID" value="CCV64556.1"/>
    <property type="molecule type" value="Genomic_DNA"/>
</dbReference>
<dbReference type="GO" id="GO:0004527">
    <property type="term" value="F:exonuclease activity"/>
    <property type="evidence" value="ECO:0007669"/>
    <property type="project" value="UniProtKB-KW"/>
</dbReference>
<dbReference type="Gene3D" id="2.30.30.940">
    <property type="match status" value="1"/>
</dbReference>
<dbReference type="EC" id="5.6.2.3" evidence="3"/>
<dbReference type="GO" id="GO:0043139">
    <property type="term" value="F:5'-3' DNA helicase activity"/>
    <property type="evidence" value="ECO:0007669"/>
    <property type="project" value="UniProtKB-UniRule"/>
</dbReference>
<dbReference type="NCBIfam" id="TIGR01448">
    <property type="entry name" value="recD_rel"/>
    <property type="match status" value="1"/>
</dbReference>
<dbReference type="Pfam" id="PF13538">
    <property type="entry name" value="UvrD_C_2"/>
    <property type="match status" value="1"/>
</dbReference>
<evidence type="ECO:0000259" key="4">
    <source>
        <dbReference type="Pfam" id="PF13538"/>
    </source>
</evidence>
<feature type="domain" description="ATP-dependent RecD2 DNA helicase-like helix-hairpin-helix" evidence="5">
    <location>
        <begin position="139"/>
        <end position="230"/>
    </location>
</feature>
<dbReference type="GO" id="GO:0016887">
    <property type="term" value="F:ATP hydrolysis activity"/>
    <property type="evidence" value="ECO:0007669"/>
    <property type="project" value="RHEA"/>
</dbReference>
<dbReference type="InterPro" id="IPR041451">
    <property type="entry name" value="RecD2_SH13"/>
</dbReference>
<keyword evidence="3 8" id="KW-0378">Hydrolase</keyword>
<keyword evidence="3" id="KW-0347">Helicase</keyword>
<protein>
    <recommendedName>
        <fullName evidence="3">ATP-dependent RecD2 DNA helicase</fullName>
        <ecNumber evidence="3">5.6.2.3</ecNumber>
    </recommendedName>
    <alternativeName>
        <fullName evidence="3">DNA 5'-3' helicase subunit RecD2</fullName>
    </alternativeName>
</protein>
<keyword evidence="8" id="KW-0540">Nuclease</keyword>
<dbReference type="GO" id="GO:0017116">
    <property type="term" value="F:single-stranded DNA helicase activity"/>
    <property type="evidence" value="ECO:0007669"/>
    <property type="project" value="TreeGrafter"/>
</dbReference>